<accession>A0A0G4EG84</accession>
<organism evidence="1 2">
    <name type="scientific">Vitrella brassicaformis (strain CCMP3155)</name>
    <dbReference type="NCBI Taxonomy" id="1169540"/>
    <lineage>
        <taxon>Eukaryota</taxon>
        <taxon>Sar</taxon>
        <taxon>Alveolata</taxon>
        <taxon>Colpodellida</taxon>
        <taxon>Vitrellaceae</taxon>
        <taxon>Vitrella</taxon>
    </lineage>
</organism>
<evidence type="ECO:0000313" key="2">
    <source>
        <dbReference type="Proteomes" id="UP000041254"/>
    </source>
</evidence>
<gene>
    <name evidence="1" type="ORF">Vbra_2078</name>
</gene>
<protein>
    <submittedName>
        <fullName evidence="1">Uncharacterized protein</fullName>
    </submittedName>
</protein>
<dbReference type="AlphaFoldDB" id="A0A0G4EG84"/>
<dbReference type="EMBL" id="CDMY01000219">
    <property type="protein sequence ID" value="CEL94463.1"/>
    <property type="molecule type" value="Genomic_DNA"/>
</dbReference>
<reference evidence="1 2" key="1">
    <citation type="submission" date="2014-11" db="EMBL/GenBank/DDBJ databases">
        <authorList>
            <person name="Zhu J."/>
            <person name="Qi W."/>
            <person name="Song R."/>
        </authorList>
    </citation>
    <scope>NUCLEOTIDE SEQUENCE [LARGE SCALE GENOMIC DNA]</scope>
</reference>
<sequence>MMGAWDVIVSLVAAVRQVLLVTMVAFTGPLQKIGNIQSASAVSTHAPNSPDIEIDWSDDEAWDSYLLKKKRMMRKVSGPLPLPPPLPKGPEDDEVWDSYLLLKKRQNAKGPVDPISLCGPLPW</sequence>
<proteinExistence type="predicted"/>
<keyword evidence="2" id="KW-1185">Reference proteome</keyword>
<dbReference type="InParanoid" id="A0A0G4EG84"/>
<dbReference type="VEuPathDB" id="CryptoDB:Vbra_2078"/>
<dbReference type="Proteomes" id="UP000041254">
    <property type="component" value="Unassembled WGS sequence"/>
</dbReference>
<evidence type="ECO:0000313" key="1">
    <source>
        <dbReference type="EMBL" id="CEL94463.1"/>
    </source>
</evidence>
<name>A0A0G4EG84_VITBC</name>